<evidence type="ECO:0000256" key="3">
    <source>
        <dbReference type="ARBA" id="ARBA00022692"/>
    </source>
</evidence>
<dbReference type="InterPro" id="IPR011701">
    <property type="entry name" value="MFS"/>
</dbReference>
<evidence type="ECO:0000256" key="4">
    <source>
        <dbReference type="ARBA" id="ARBA00022989"/>
    </source>
</evidence>
<dbReference type="SUPFAM" id="SSF103473">
    <property type="entry name" value="MFS general substrate transporter"/>
    <property type="match status" value="1"/>
</dbReference>
<keyword evidence="3 7" id="KW-0812">Transmembrane</keyword>
<gene>
    <name evidence="9" type="ORF">F4X14_05225</name>
</gene>
<keyword evidence="5 7" id="KW-0472">Membrane</keyword>
<sequence length="505" mass="53973">MQWRKLRNTQDHSVSIRSKPNCKRICYNGSNRRTPHRRQTRPLLSVAACHFSLAVEMSQTELKPQPDTSSVDRPSRLSPATALVLVVSGAVGFAIMGDSLLYAILPLAAGQLALSPQQVGILLSANRLIRLFSNTWLGAIFARFGPYRAFVISAILGVLTTVLYGFKFGFIVFLLARIGWGVSWSGLRQGTYQSIWTGDRADAGRLMGLKWGVVRGGSAISALIGGFLFDHFGFQTTVWTIAGLSALSIPIAFGLSWPASASPQHEENQANAAADSPEASQKQTGNVRRSEHEILAGWTEALSEPLQRSVLLVGFFKLLLNSILVATASVFLADRFASYSGGVLLGLQVGALAGIVLGTRWFSDLFLGAAMGALADLVGRIRLTLVLVFLLCLGLAMMLTVQDNMSFVALLAVLIVSTGVNVVLDAYANQAALVTHHPQMFVATYATASDLGSAVGPLFAFSLVASVGFAPVYGIAALLVVLALLYLVMLDARYTKPQTPVSGGL</sequence>
<dbReference type="PROSITE" id="PS50850">
    <property type="entry name" value="MFS"/>
    <property type="match status" value="1"/>
</dbReference>
<dbReference type="GO" id="GO:0005886">
    <property type="term" value="C:plasma membrane"/>
    <property type="evidence" value="ECO:0007669"/>
    <property type="project" value="UniProtKB-SubCell"/>
</dbReference>
<evidence type="ECO:0000259" key="8">
    <source>
        <dbReference type="PROSITE" id="PS50850"/>
    </source>
</evidence>
<accession>A0A6B1D478</accession>
<name>A0A6B1D478_9CHLR</name>
<organism evidence="9">
    <name type="scientific">Caldilineaceae bacterium SB0661_bin_32</name>
    <dbReference type="NCBI Taxonomy" id="2605255"/>
    <lineage>
        <taxon>Bacteria</taxon>
        <taxon>Bacillati</taxon>
        <taxon>Chloroflexota</taxon>
        <taxon>Caldilineae</taxon>
        <taxon>Caldilineales</taxon>
        <taxon>Caldilineaceae</taxon>
    </lineage>
</organism>
<feature type="transmembrane region" description="Helical" evidence="7">
    <location>
        <begin position="80"/>
        <end position="107"/>
    </location>
</feature>
<feature type="transmembrane region" description="Helical" evidence="7">
    <location>
        <begin position="407"/>
        <end position="428"/>
    </location>
</feature>
<dbReference type="InterPro" id="IPR050930">
    <property type="entry name" value="MFS_Vesicular_Transporter"/>
</dbReference>
<evidence type="ECO:0000256" key="7">
    <source>
        <dbReference type="SAM" id="Phobius"/>
    </source>
</evidence>
<feature type="transmembrane region" description="Helical" evidence="7">
    <location>
        <begin position="470"/>
        <end position="489"/>
    </location>
</feature>
<dbReference type="Gene3D" id="1.20.1250.20">
    <property type="entry name" value="MFS general substrate transporter like domains"/>
    <property type="match status" value="1"/>
</dbReference>
<feature type="region of interest" description="Disordered" evidence="6">
    <location>
        <begin position="266"/>
        <end position="286"/>
    </location>
</feature>
<protein>
    <submittedName>
        <fullName evidence="9">MFS transporter</fullName>
    </submittedName>
</protein>
<evidence type="ECO:0000256" key="2">
    <source>
        <dbReference type="ARBA" id="ARBA00022448"/>
    </source>
</evidence>
<dbReference type="EMBL" id="VXMH01000024">
    <property type="protein sequence ID" value="MYC94354.1"/>
    <property type="molecule type" value="Genomic_DNA"/>
</dbReference>
<proteinExistence type="predicted"/>
<feature type="transmembrane region" description="Helical" evidence="7">
    <location>
        <begin position="150"/>
        <end position="176"/>
    </location>
</feature>
<keyword evidence="4 7" id="KW-1133">Transmembrane helix</keyword>
<dbReference type="Pfam" id="PF07690">
    <property type="entry name" value="MFS_1"/>
    <property type="match status" value="1"/>
</dbReference>
<feature type="transmembrane region" description="Helical" evidence="7">
    <location>
        <begin position="383"/>
        <end position="401"/>
    </location>
</feature>
<dbReference type="PANTHER" id="PTHR23506">
    <property type="entry name" value="GH10249P"/>
    <property type="match status" value="1"/>
</dbReference>
<feature type="transmembrane region" description="Helical" evidence="7">
    <location>
        <begin position="310"/>
        <end position="333"/>
    </location>
</feature>
<evidence type="ECO:0000256" key="5">
    <source>
        <dbReference type="ARBA" id="ARBA00023136"/>
    </source>
</evidence>
<dbReference type="InterPro" id="IPR020846">
    <property type="entry name" value="MFS_dom"/>
</dbReference>
<feature type="transmembrane region" description="Helical" evidence="7">
    <location>
        <begin position="339"/>
        <end position="362"/>
    </location>
</feature>
<feature type="transmembrane region" description="Helical" evidence="7">
    <location>
        <begin position="213"/>
        <end position="232"/>
    </location>
</feature>
<evidence type="ECO:0000256" key="6">
    <source>
        <dbReference type="SAM" id="MobiDB-lite"/>
    </source>
</evidence>
<evidence type="ECO:0000256" key="1">
    <source>
        <dbReference type="ARBA" id="ARBA00004651"/>
    </source>
</evidence>
<reference evidence="9" key="1">
    <citation type="submission" date="2019-09" db="EMBL/GenBank/DDBJ databases">
        <title>Characterisation of the sponge microbiome using genome-centric metagenomics.</title>
        <authorList>
            <person name="Engelberts J.P."/>
            <person name="Robbins S.J."/>
            <person name="De Goeij J.M."/>
            <person name="Aranda M."/>
            <person name="Bell S.C."/>
            <person name="Webster N.S."/>
        </authorList>
    </citation>
    <scope>NUCLEOTIDE SEQUENCE</scope>
    <source>
        <strain evidence="9">SB0661_bin_32</strain>
    </source>
</reference>
<feature type="transmembrane region" description="Helical" evidence="7">
    <location>
        <begin position="238"/>
        <end position="257"/>
    </location>
</feature>
<keyword evidence="2" id="KW-0813">Transport</keyword>
<evidence type="ECO:0000313" key="9">
    <source>
        <dbReference type="EMBL" id="MYC94354.1"/>
    </source>
</evidence>
<dbReference type="AlphaFoldDB" id="A0A6B1D478"/>
<comment type="subcellular location">
    <subcellularLocation>
        <location evidence="1">Cell membrane</location>
        <topology evidence="1">Multi-pass membrane protein</topology>
    </subcellularLocation>
</comment>
<feature type="domain" description="Major facilitator superfamily (MFS) profile" evidence="8">
    <location>
        <begin position="83"/>
        <end position="495"/>
    </location>
</feature>
<dbReference type="PANTHER" id="PTHR23506:SF23">
    <property type="entry name" value="GH10249P"/>
    <property type="match status" value="1"/>
</dbReference>
<comment type="caution">
    <text evidence="9">The sequence shown here is derived from an EMBL/GenBank/DDBJ whole genome shotgun (WGS) entry which is preliminary data.</text>
</comment>
<dbReference type="InterPro" id="IPR036259">
    <property type="entry name" value="MFS_trans_sf"/>
</dbReference>
<dbReference type="GO" id="GO:0022857">
    <property type="term" value="F:transmembrane transporter activity"/>
    <property type="evidence" value="ECO:0007669"/>
    <property type="project" value="InterPro"/>
</dbReference>